<sequence length="175" mass="17996">MANFCGGIRLGDGLKIINGVICDANATTVDRSKAVSTCGQLWDGALFTVAKVGGACYITLHGSEGEEIGAPIMGRGNCGVGLDGRFFKVVKGAVTLQEGFLLTVDVTPKDALITVTDAEGTEVDPVSGNAKQFLLSGIGDTYTVTATKTGYTTEAKQVKNTGDQTLKIVMQAAGG</sequence>
<evidence type="ECO:0000313" key="1">
    <source>
        <dbReference type="EMBL" id="DAD70787.1"/>
    </source>
</evidence>
<name>A0A8S5LLP1_9CAUD</name>
<evidence type="ECO:0008006" key="2">
    <source>
        <dbReference type="Google" id="ProtNLM"/>
    </source>
</evidence>
<reference evidence="1" key="1">
    <citation type="journal article" date="2021" name="Proc. Natl. Acad. Sci. U.S.A.">
        <title>A Catalog of Tens of Thousands of Viruses from Human Metagenomes Reveals Hidden Associations with Chronic Diseases.</title>
        <authorList>
            <person name="Tisza M.J."/>
            <person name="Buck C.B."/>
        </authorList>
    </citation>
    <scope>NUCLEOTIDE SEQUENCE</scope>
    <source>
        <strain evidence="1">CtKcB20</strain>
    </source>
</reference>
<organism evidence="1">
    <name type="scientific">Siphoviridae sp. ctKcB20</name>
    <dbReference type="NCBI Taxonomy" id="2827568"/>
    <lineage>
        <taxon>Viruses</taxon>
        <taxon>Duplodnaviria</taxon>
        <taxon>Heunggongvirae</taxon>
        <taxon>Uroviricota</taxon>
        <taxon>Caudoviricetes</taxon>
    </lineage>
</organism>
<dbReference type="EMBL" id="BK015870">
    <property type="protein sequence ID" value="DAD70787.1"/>
    <property type="molecule type" value="Genomic_DNA"/>
</dbReference>
<protein>
    <recommendedName>
        <fullName evidence="2">PEGA domain-containing protein</fullName>
    </recommendedName>
</protein>
<accession>A0A8S5LLP1</accession>
<proteinExistence type="predicted"/>